<accession>A0A5P1EY25</accession>
<keyword evidence="4" id="KW-1185">Reference proteome</keyword>
<feature type="compositionally biased region" description="Basic and acidic residues" evidence="1">
    <location>
        <begin position="1"/>
        <end position="13"/>
    </location>
</feature>
<gene>
    <name evidence="3" type="ORF">A4U43_C04F1990</name>
</gene>
<evidence type="ECO:0000256" key="1">
    <source>
        <dbReference type="SAM" id="MobiDB-lite"/>
    </source>
</evidence>
<name>A0A5P1EY25_ASPOF</name>
<dbReference type="GO" id="GO:0034599">
    <property type="term" value="P:cellular response to oxidative stress"/>
    <property type="evidence" value="ECO:0007669"/>
    <property type="project" value="EnsemblPlants"/>
</dbReference>
<feature type="domain" description="TLDc" evidence="2">
    <location>
        <begin position="164"/>
        <end position="327"/>
    </location>
</feature>
<sequence>MLSLKDKVADKLSRLLGDSPPPPPSSSSPSQHSPPTARSEPDRGGSVSMEGLSPSRTSVISSFFLSFLPKIYSSTDGPTKPTRTLPCRSLPRRWKINSFSLKDKPLDCSTDSRTDTESDSADENYKEKLGDAPQGNCNGFQKVEKDSKAHDSGDFLSCLSEKSAFISEDLFEFLQSSLPSIVKGCKWVLLYSTLKHGISLQTLLRKSADLSGPCLLIAGDMQGAIFGGLLDGPLKTTPKRKYQGSNKTFVFTTIYGEPRLFRATGANRYYYMCVNDLLAFGGGGSFALCLEEDLLHGSSGPSETFGNLCLAHNPEFELKNVEVWCFTYSSRYLT</sequence>
<organism evidence="3 4">
    <name type="scientific">Asparagus officinalis</name>
    <name type="common">Garden asparagus</name>
    <dbReference type="NCBI Taxonomy" id="4686"/>
    <lineage>
        <taxon>Eukaryota</taxon>
        <taxon>Viridiplantae</taxon>
        <taxon>Streptophyta</taxon>
        <taxon>Embryophyta</taxon>
        <taxon>Tracheophyta</taxon>
        <taxon>Spermatophyta</taxon>
        <taxon>Magnoliopsida</taxon>
        <taxon>Liliopsida</taxon>
        <taxon>Asparagales</taxon>
        <taxon>Asparagaceae</taxon>
        <taxon>Asparagoideae</taxon>
        <taxon>Asparagus</taxon>
    </lineage>
</organism>
<dbReference type="OrthoDB" id="26679at2759"/>
<dbReference type="GO" id="GO:0005739">
    <property type="term" value="C:mitochondrion"/>
    <property type="evidence" value="ECO:0007669"/>
    <property type="project" value="EnsemblPlants"/>
</dbReference>
<feature type="compositionally biased region" description="Basic and acidic residues" evidence="1">
    <location>
        <begin position="107"/>
        <end position="116"/>
    </location>
</feature>
<dbReference type="Proteomes" id="UP000243459">
    <property type="component" value="Chromosome 4"/>
</dbReference>
<dbReference type="Pfam" id="PF07534">
    <property type="entry name" value="TLD"/>
    <property type="match status" value="1"/>
</dbReference>
<evidence type="ECO:0000313" key="4">
    <source>
        <dbReference type="Proteomes" id="UP000243459"/>
    </source>
</evidence>
<dbReference type="InterPro" id="IPR006571">
    <property type="entry name" value="TLDc_dom"/>
</dbReference>
<feature type="region of interest" description="Disordered" evidence="1">
    <location>
        <begin position="1"/>
        <end position="53"/>
    </location>
</feature>
<dbReference type="SMART" id="SM00584">
    <property type="entry name" value="TLDc"/>
    <property type="match status" value="1"/>
</dbReference>
<dbReference type="PANTHER" id="PTHR23354:SF74">
    <property type="entry name" value="TLD-DOMAIN CONTAINING NUCLEOLAR PROTEIN"/>
    <property type="match status" value="1"/>
</dbReference>
<dbReference type="PANTHER" id="PTHR23354">
    <property type="entry name" value="NUCLEOLAR PROTEIN 7/ESTROGEN RECEPTOR COACTIVATOR-RELATED"/>
    <property type="match status" value="1"/>
</dbReference>
<dbReference type="PROSITE" id="PS51886">
    <property type="entry name" value="TLDC"/>
    <property type="match status" value="1"/>
</dbReference>
<dbReference type="OMA" id="ACTNERY"/>
<protein>
    <recommendedName>
        <fullName evidence="2">TLDc domain-containing protein</fullName>
    </recommendedName>
</protein>
<reference evidence="4" key="1">
    <citation type="journal article" date="2017" name="Nat. Commun.">
        <title>The asparagus genome sheds light on the origin and evolution of a young Y chromosome.</title>
        <authorList>
            <person name="Harkess A."/>
            <person name="Zhou J."/>
            <person name="Xu C."/>
            <person name="Bowers J.E."/>
            <person name="Van der Hulst R."/>
            <person name="Ayyampalayam S."/>
            <person name="Mercati F."/>
            <person name="Riccardi P."/>
            <person name="McKain M.R."/>
            <person name="Kakrana A."/>
            <person name="Tang H."/>
            <person name="Ray J."/>
            <person name="Groenendijk J."/>
            <person name="Arikit S."/>
            <person name="Mathioni S.M."/>
            <person name="Nakano M."/>
            <person name="Shan H."/>
            <person name="Telgmann-Rauber A."/>
            <person name="Kanno A."/>
            <person name="Yue Z."/>
            <person name="Chen H."/>
            <person name="Li W."/>
            <person name="Chen Y."/>
            <person name="Xu X."/>
            <person name="Zhang Y."/>
            <person name="Luo S."/>
            <person name="Chen H."/>
            <person name="Gao J."/>
            <person name="Mao Z."/>
            <person name="Pires J.C."/>
            <person name="Luo M."/>
            <person name="Kudrna D."/>
            <person name="Wing R.A."/>
            <person name="Meyers B.C."/>
            <person name="Yi K."/>
            <person name="Kong H."/>
            <person name="Lavrijsen P."/>
            <person name="Sunseri F."/>
            <person name="Falavigna A."/>
            <person name="Ye Y."/>
            <person name="Leebens-Mack J.H."/>
            <person name="Chen G."/>
        </authorList>
    </citation>
    <scope>NUCLEOTIDE SEQUENCE [LARGE SCALE GENOMIC DNA]</scope>
    <source>
        <strain evidence="4">cv. DH0086</strain>
    </source>
</reference>
<feature type="region of interest" description="Disordered" evidence="1">
    <location>
        <begin position="107"/>
        <end position="141"/>
    </location>
</feature>
<dbReference type="AlphaFoldDB" id="A0A5P1EY25"/>
<evidence type="ECO:0000313" key="3">
    <source>
        <dbReference type="EMBL" id="ONK70832.1"/>
    </source>
</evidence>
<dbReference type="EMBL" id="CM007384">
    <property type="protein sequence ID" value="ONK70832.1"/>
    <property type="molecule type" value="Genomic_DNA"/>
</dbReference>
<proteinExistence type="predicted"/>
<dbReference type="Gramene" id="ONK70832">
    <property type="protein sequence ID" value="ONK70832"/>
    <property type="gene ID" value="A4U43_C04F1990"/>
</dbReference>
<evidence type="ECO:0000259" key="2">
    <source>
        <dbReference type="PROSITE" id="PS51886"/>
    </source>
</evidence>